<organism evidence="2 3">
    <name type="scientific">Arthrobacter mangrovi</name>
    <dbReference type="NCBI Taxonomy" id="2966350"/>
    <lineage>
        <taxon>Bacteria</taxon>
        <taxon>Bacillati</taxon>
        <taxon>Actinomycetota</taxon>
        <taxon>Actinomycetes</taxon>
        <taxon>Micrococcales</taxon>
        <taxon>Micrococcaceae</taxon>
        <taxon>Arthrobacter</taxon>
    </lineage>
</organism>
<feature type="region of interest" description="Disordered" evidence="1">
    <location>
        <begin position="33"/>
        <end position="53"/>
    </location>
</feature>
<comment type="caution">
    <text evidence="2">The sequence shown here is derived from an EMBL/GenBank/DDBJ whole genome shotgun (WGS) entry which is preliminary data.</text>
</comment>
<evidence type="ECO:0000313" key="2">
    <source>
        <dbReference type="EMBL" id="GLB66422.1"/>
    </source>
</evidence>
<gene>
    <name evidence="2" type="ORF">AHIS1636_08610</name>
</gene>
<feature type="compositionally biased region" description="Low complexity" evidence="1">
    <location>
        <begin position="35"/>
        <end position="46"/>
    </location>
</feature>
<proteinExistence type="predicted"/>
<evidence type="ECO:0000256" key="1">
    <source>
        <dbReference type="SAM" id="MobiDB-lite"/>
    </source>
</evidence>
<dbReference type="Proteomes" id="UP001209654">
    <property type="component" value="Unassembled WGS sequence"/>
</dbReference>
<dbReference type="EMBL" id="BRVS01000004">
    <property type="protein sequence ID" value="GLB66422.1"/>
    <property type="molecule type" value="Genomic_DNA"/>
</dbReference>
<dbReference type="Gene3D" id="3.40.50.2300">
    <property type="match status" value="1"/>
</dbReference>
<sequence length="120" mass="13385">MWLLGSVMAVSSFCGVAGCSRVRSRTVQQERRLLSRGSAASGRQAADTPTAVTEEAQRAADVVVILGTNARLDEVSGTRYERWEIGEPSLRDIHGMERMRLVRDEIDARVHRLYEQLIAK</sequence>
<evidence type="ECO:0000313" key="3">
    <source>
        <dbReference type="Proteomes" id="UP001209654"/>
    </source>
</evidence>
<reference evidence="2 3" key="1">
    <citation type="journal article" date="2023" name="Int. J. Syst. Evol. Microbiol.">
        <title>Arthrobacter mangrovi sp. nov., an actinobacterium isolated from the rhizosphere of a mangrove.</title>
        <authorList>
            <person name="Hamada M."/>
            <person name="Saitou S."/>
            <person name="Enomoto N."/>
            <person name="Nanri K."/>
            <person name="Hidaka K."/>
            <person name="Miura T."/>
            <person name="Tamura T."/>
        </authorList>
    </citation>
    <scope>NUCLEOTIDE SEQUENCE [LARGE SCALE GENOMIC DNA]</scope>
    <source>
        <strain evidence="2 3">NBRC 112813</strain>
    </source>
</reference>
<protein>
    <recommendedName>
        <fullName evidence="4">Phosphotyrosine protein phosphatase I domain-containing protein</fullName>
    </recommendedName>
</protein>
<name>A0ABQ5MS06_9MICC</name>
<accession>A0ABQ5MS06</accession>
<evidence type="ECO:0008006" key="4">
    <source>
        <dbReference type="Google" id="ProtNLM"/>
    </source>
</evidence>
<keyword evidence="3" id="KW-1185">Reference proteome</keyword>